<dbReference type="RefSeq" id="WP_021149086.1">
    <property type="nucleotide sequence ID" value="NZ_JBEFPN010000005.1"/>
</dbReference>
<sequence length="58" mass="6375">MSIGILKKSREIAFLCCYPKQFFSEIKKSAKAGTAPVFVSELAFFSGLSTKSAVHLLF</sequence>
<dbReference type="EMBL" id="WVTI01000004">
    <property type="protein sequence ID" value="MXS25737.1"/>
    <property type="molecule type" value="Genomic_DNA"/>
</dbReference>
<organism evidence="1 2">
    <name type="scientific">Enterococcus gallinarum</name>
    <dbReference type="NCBI Taxonomy" id="1353"/>
    <lineage>
        <taxon>Bacteria</taxon>
        <taxon>Bacillati</taxon>
        <taxon>Bacillota</taxon>
        <taxon>Bacilli</taxon>
        <taxon>Lactobacillales</taxon>
        <taxon>Enterococcaceae</taxon>
        <taxon>Enterococcus</taxon>
    </lineage>
</organism>
<accession>A0A6I4XDT1</accession>
<dbReference type="Proteomes" id="UP000439965">
    <property type="component" value="Unassembled WGS sequence"/>
</dbReference>
<protein>
    <submittedName>
        <fullName evidence="1">Uncharacterized protein</fullName>
    </submittedName>
</protein>
<evidence type="ECO:0000313" key="1">
    <source>
        <dbReference type="EMBL" id="MXS25737.1"/>
    </source>
</evidence>
<proteinExistence type="predicted"/>
<reference evidence="1 2" key="1">
    <citation type="submission" date="2019-04" db="EMBL/GenBank/DDBJ databases">
        <title>Step-wise assembly of the neonatal virome modulated by breast feeding.</title>
        <authorList>
            <person name="Liang G."/>
            <person name="Bushman F."/>
        </authorList>
    </citation>
    <scope>NUCLEOTIDE SEQUENCE [LARGE SCALE GENOMIC DNA]</scope>
    <source>
        <strain evidence="1 2">E3404</strain>
    </source>
</reference>
<evidence type="ECO:0000313" key="2">
    <source>
        <dbReference type="Proteomes" id="UP000439965"/>
    </source>
</evidence>
<comment type="caution">
    <text evidence="1">The sequence shown here is derived from an EMBL/GenBank/DDBJ whole genome shotgun (WGS) entry which is preliminary data.</text>
</comment>
<dbReference type="AlphaFoldDB" id="A0A6I4XDT1"/>
<gene>
    <name evidence="1" type="ORF">GTI89_06680</name>
</gene>
<name>A0A6I4XDT1_ENTGA</name>